<comment type="caution">
    <text evidence="4">Lacks conserved residue(s) required for the propagation of feature annotation.</text>
</comment>
<keyword evidence="1 4" id="KW-0489">Methyltransferase</keyword>
<dbReference type="GO" id="GO:0032259">
    <property type="term" value="P:methylation"/>
    <property type="evidence" value="ECO:0007669"/>
    <property type="project" value="UniProtKB-KW"/>
</dbReference>
<evidence type="ECO:0000256" key="2">
    <source>
        <dbReference type="ARBA" id="ARBA00022679"/>
    </source>
</evidence>
<evidence type="ECO:0000256" key="1">
    <source>
        <dbReference type="ARBA" id="ARBA00022603"/>
    </source>
</evidence>
<dbReference type="InterPro" id="IPR055256">
    <property type="entry name" value="KH_1_KHDC4/BBP-like"/>
</dbReference>
<keyword evidence="7" id="KW-1185">Reference proteome</keyword>
<dbReference type="EMBL" id="LSRX01000347">
    <property type="protein sequence ID" value="OLP99887.1"/>
    <property type="molecule type" value="Genomic_DNA"/>
</dbReference>
<dbReference type="InterPro" id="IPR036612">
    <property type="entry name" value="KH_dom_type_1_sf"/>
</dbReference>
<dbReference type="PANTHER" id="PTHR47548">
    <property type="entry name" value="BNAA06G32370D PROTEIN"/>
    <property type="match status" value="1"/>
</dbReference>
<dbReference type="SUPFAM" id="SSF54791">
    <property type="entry name" value="Eukaryotic type KH-domain (KH-domain type I)"/>
    <property type="match status" value="1"/>
</dbReference>
<keyword evidence="3 4" id="KW-0949">S-adenosyl-L-methionine</keyword>
<dbReference type="GO" id="GO:0008173">
    <property type="term" value="F:RNA methyltransferase activity"/>
    <property type="evidence" value="ECO:0007669"/>
    <property type="project" value="InterPro"/>
</dbReference>
<dbReference type="InterPro" id="IPR010280">
    <property type="entry name" value="U5_MeTrfase_fam"/>
</dbReference>
<dbReference type="CDD" id="cd22386">
    <property type="entry name" value="KH-I_KHDC4_rpt2"/>
    <property type="match status" value="1"/>
</dbReference>
<feature type="active site" description="Nucleophile" evidence="4">
    <location>
        <position position="479"/>
    </location>
</feature>
<accession>A0A1Q9DXJ3</accession>
<dbReference type="PROSITE" id="PS51687">
    <property type="entry name" value="SAM_MT_RNA_M5U"/>
    <property type="match status" value="1"/>
</dbReference>
<evidence type="ECO:0000256" key="3">
    <source>
        <dbReference type="ARBA" id="ARBA00022691"/>
    </source>
</evidence>
<dbReference type="Gene3D" id="3.30.1370.10">
    <property type="entry name" value="K Homology domain, type 1"/>
    <property type="match status" value="1"/>
</dbReference>
<dbReference type="AlphaFoldDB" id="A0A1Q9DXJ3"/>
<comment type="caution">
    <text evidence="6">The sequence shown here is derived from an EMBL/GenBank/DDBJ whole genome shotgun (WGS) entry which is preliminary data.</text>
</comment>
<dbReference type="GO" id="GO:0006396">
    <property type="term" value="P:RNA processing"/>
    <property type="evidence" value="ECO:0007669"/>
    <property type="project" value="InterPro"/>
</dbReference>
<dbReference type="GO" id="GO:0003723">
    <property type="term" value="F:RNA binding"/>
    <property type="evidence" value="ECO:0007669"/>
    <property type="project" value="InterPro"/>
</dbReference>
<organism evidence="6 7">
    <name type="scientific">Symbiodinium microadriaticum</name>
    <name type="common">Dinoflagellate</name>
    <name type="synonym">Zooxanthella microadriatica</name>
    <dbReference type="NCBI Taxonomy" id="2951"/>
    <lineage>
        <taxon>Eukaryota</taxon>
        <taxon>Sar</taxon>
        <taxon>Alveolata</taxon>
        <taxon>Dinophyceae</taxon>
        <taxon>Suessiales</taxon>
        <taxon>Symbiodiniaceae</taxon>
        <taxon>Symbiodinium</taxon>
    </lineage>
</organism>
<evidence type="ECO:0000313" key="6">
    <source>
        <dbReference type="EMBL" id="OLP99887.1"/>
    </source>
</evidence>
<proteinExistence type="inferred from homology"/>
<dbReference type="OrthoDB" id="5989967at2759"/>
<gene>
    <name evidence="6" type="ORF">AK812_SmicGene17510</name>
</gene>
<dbReference type="Gene3D" id="2.40.50.1070">
    <property type="match status" value="1"/>
</dbReference>
<feature type="binding site" evidence="4">
    <location>
        <position position="386"/>
    </location>
    <ligand>
        <name>S-adenosyl-L-methionine</name>
        <dbReference type="ChEBI" id="CHEBI:59789"/>
    </ligand>
</feature>
<dbReference type="InterPro" id="IPR053304">
    <property type="entry name" value="RNA_M5U_MTase"/>
</dbReference>
<dbReference type="PANTHER" id="PTHR47548:SF1">
    <property type="entry name" value="S-ADENOSYL-L-METHIONINE-DEPENDENT METHYLTRANSFERASES SUPERFAMILY PROTEIN"/>
    <property type="match status" value="1"/>
</dbReference>
<feature type="domain" description="KHDC4/BBP-like KH-domain type I" evidence="5">
    <location>
        <begin position="579"/>
        <end position="652"/>
    </location>
</feature>
<feature type="binding site" evidence="4">
    <location>
        <position position="318"/>
    </location>
    <ligand>
        <name>S-adenosyl-L-methionine</name>
        <dbReference type="ChEBI" id="CHEBI:59789"/>
    </ligand>
</feature>
<evidence type="ECO:0000259" key="5">
    <source>
        <dbReference type="Pfam" id="PF22675"/>
    </source>
</evidence>
<dbReference type="InterPro" id="IPR029063">
    <property type="entry name" value="SAM-dependent_MTases_sf"/>
</dbReference>
<dbReference type="Proteomes" id="UP000186817">
    <property type="component" value="Unassembled WGS sequence"/>
</dbReference>
<evidence type="ECO:0000313" key="7">
    <source>
        <dbReference type="Proteomes" id="UP000186817"/>
    </source>
</evidence>
<feature type="binding site" evidence="4">
    <location>
        <position position="441"/>
    </location>
    <ligand>
        <name>S-adenosyl-L-methionine</name>
        <dbReference type="ChEBI" id="CHEBI:59789"/>
    </ligand>
</feature>
<dbReference type="SUPFAM" id="SSF53335">
    <property type="entry name" value="S-adenosyl-L-methionine-dependent methyltransferases"/>
    <property type="match status" value="1"/>
</dbReference>
<comment type="similarity">
    <text evidence="4">Belongs to the class I-like SAM-binding methyltransferase superfamily. RNA M5U methyltransferase family.</text>
</comment>
<reference evidence="6 7" key="1">
    <citation type="submission" date="2016-02" db="EMBL/GenBank/DDBJ databases">
        <title>Genome analysis of coral dinoflagellate symbionts highlights evolutionary adaptations to a symbiotic lifestyle.</title>
        <authorList>
            <person name="Aranda M."/>
            <person name="Li Y."/>
            <person name="Liew Y.J."/>
            <person name="Baumgarten S."/>
            <person name="Simakov O."/>
            <person name="Wilson M."/>
            <person name="Piel J."/>
            <person name="Ashoor H."/>
            <person name="Bougouffa S."/>
            <person name="Bajic V.B."/>
            <person name="Ryu T."/>
            <person name="Ravasi T."/>
            <person name="Bayer T."/>
            <person name="Micklem G."/>
            <person name="Kim H."/>
            <person name="Bhak J."/>
            <person name="Lajeunesse T.C."/>
            <person name="Voolstra C.R."/>
        </authorList>
    </citation>
    <scope>NUCLEOTIDE SEQUENCE [LARGE SCALE GENOMIC DNA]</scope>
    <source>
        <strain evidence="6 7">CCMP2467</strain>
    </source>
</reference>
<name>A0A1Q9DXJ3_SYMMI</name>
<evidence type="ECO:0000256" key="4">
    <source>
        <dbReference type="PROSITE-ProRule" id="PRU01024"/>
    </source>
</evidence>
<dbReference type="Pfam" id="PF22675">
    <property type="entry name" value="KH-I_KHDC4-BBP"/>
    <property type="match status" value="1"/>
</dbReference>
<sequence>MLCPGWATLRCRPRAAESTHRNPSLVVLPLDAARDPRLASAAVLAVGLLRSSGPHRAVPRGRRIDRLQARASSTPLGCHLWGCRCQAERDNYPYKAAEDFQQSHPSVGLLSRWRRREGAEPVDVYAAPSPLGYRTRAKLAVGPSPGGAPVIGLFARGTFEVARCRGCAVFHPAIDRALAVLEAALTALPGVQPFDHAEPESWRVTAPALRYVELTAERQTGLVQLVLLWNGERGSSAPALEELIEKLWPLKATESDVWHSILVHWRAPDPSLQREMRSKRPDAWQQCRPRTRRGMLVATVREVLDGLPFVFGAQSFQQANMGVYEQILRDMKAALQSEISAFLGSEGRGTLRLLELCGGVGAIGLSLAHAAAISKAFASVALLSTDINPEGGTLFKANASQIFSDIKEHSAVRTEFAPLSLHAALRNVEALDGPAEVLIVNPPRSGLSARSWRSGRPAGEEEAQQIRDSAVRVIIYMSCGPRSFMQDARRLTNPGGGTPPFRLASLRCYDLFPFTDHIETLGVFVREEAALAPLQSQVESRDNLKWLPWDETSFARNSTPARRERGRWQCQFLVGIEASHDFGVVGRVIGYRGSNMKRIAGASGAKMRLRGRGSGFVEAELGTESEDPLMLCVSAPDVKSYRTAGSMIHDLFTEVYTAFVDFVEFSGEAVATPPKVLVHEGARD</sequence>
<dbReference type="InterPro" id="IPR047889">
    <property type="entry name" value="KHDC4_KH-I_second"/>
</dbReference>
<keyword evidence="2 4" id="KW-0808">Transferase</keyword>
<dbReference type="Gene3D" id="3.40.50.150">
    <property type="entry name" value="Vaccinia Virus protein VP39"/>
    <property type="match status" value="1"/>
</dbReference>
<protein>
    <submittedName>
        <fullName evidence="6">Putative RNA methyltransferase pc1998</fullName>
    </submittedName>
</protein>